<proteinExistence type="predicted"/>
<reference evidence="1" key="1">
    <citation type="journal article" date="2014" name="Front. Microbiol.">
        <title>High frequency of phylogenetically diverse reductive dehalogenase-homologous genes in deep subseafloor sedimentary metagenomes.</title>
        <authorList>
            <person name="Kawai M."/>
            <person name="Futagami T."/>
            <person name="Toyoda A."/>
            <person name="Takaki Y."/>
            <person name="Nishi S."/>
            <person name="Hori S."/>
            <person name="Arai W."/>
            <person name="Tsubouchi T."/>
            <person name="Morono Y."/>
            <person name="Uchiyama I."/>
            <person name="Ito T."/>
            <person name="Fujiyama A."/>
            <person name="Inagaki F."/>
            <person name="Takami H."/>
        </authorList>
    </citation>
    <scope>NUCLEOTIDE SEQUENCE</scope>
    <source>
        <strain evidence="1">Expedition CK06-06</strain>
    </source>
</reference>
<accession>X0UNI0</accession>
<evidence type="ECO:0000313" key="1">
    <source>
        <dbReference type="EMBL" id="GAF90040.1"/>
    </source>
</evidence>
<comment type="caution">
    <text evidence="1">The sequence shown here is derived from an EMBL/GenBank/DDBJ whole genome shotgun (WGS) entry which is preliminary data.</text>
</comment>
<organism evidence="1">
    <name type="scientific">marine sediment metagenome</name>
    <dbReference type="NCBI Taxonomy" id="412755"/>
    <lineage>
        <taxon>unclassified sequences</taxon>
        <taxon>metagenomes</taxon>
        <taxon>ecological metagenomes</taxon>
    </lineage>
</organism>
<gene>
    <name evidence="1" type="ORF">S01H1_20822</name>
</gene>
<sequence length="82" mass="9530">MHRFFTIDGFIVKSNRDARLHNVPRRLDKRFNLAAEDLGFGKFNGSRGKNVSVNKTKPPPIKRDLTVCFPHQKIGELRQKLR</sequence>
<name>X0UNI0_9ZZZZ</name>
<dbReference type="EMBL" id="BARS01011448">
    <property type="protein sequence ID" value="GAF90040.1"/>
    <property type="molecule type" value="Genomic_DNA"/>
</dbReference>
<dbReference type="AlphaFoldDB" id="X0UNI0"/>
<protein>
    <submittedName>
        <fullName evidence="1">Uncharacterized protein</fullName>
    </submittedName>
</protein>